<evidence type="ECO:0000256" key="5">
    <source>
        <dbReference type="SAM" id="Phobius"/>
    </source>
</evidence>
<dbReference type="AlphaFoldDB" id="G0R2G9"/>
<dbReference type="GeneID" id="14904411"/>
<dbReference type="FunCoup" id="G0R2G9">
    <property type="interactions" value="6"/>
</dbReference>
<dbReference type="GO" id="GO:0046854">
    <property type="term" value="P:phosphatidylinositol phosphate biosynthetic process"/>
    <property type="evidence" value="ECO:0007669"/>
    <property type="project" value="InterPro"/>
</dbReference>
<protein>
    <recommendedName>
        <fullName evidence="2">1-phosphatidylinositol 4-kinase</fullName>
        <ecNumber evidence="2">2.7.1.67</ecNumber>
    </recommendedName>
</protein>
<reference evidence="7 8" key="1">
    <citation type="submission" date="2011-07" db="EMBL/GenBank/DDBJ databases">
        <authorList>
            <person name="Coyne R."/>
            <person name="Brami D."/>
            <person name="Johnson J."/>
            <person name="Hostetler J."/>
            <person name="Hannick L."/>
            <person name="Clark T."/>
            <person name="Cassidy-Hanley D."/>
            <person name="Inman J."/>
        </authorList>
    </citation>
    <scope>NUCLEOTIDE SEQUENCE [LARGE SCALE GENOMIC DNA]</scope>
    <source>
        <strain evidence="7 8">G5</strain>
    </source>
</reference>
<dbReference type="Gene3D" id="1.10.1070.11">
    <property type="entry name" value="Phosphatidylinositol 3-/4-kinase, catalytic domain"/>
    <property type="match status" value="1"/>
</dbReference>
<dbReference type="InterPro" id="IPR057754">
    <property type="entry name" value="PI4-kinase_beta/PIK1_cat"/>
</dbReference>
<dbReference type="InterPro" id="IPR036940">
    <property type="entry name" value="PI3/4_kinase_cat_sf"/>
</dbReference>
<dbReference type="STRING" id="857967.G0R2G9"/>
<evidence type="ECO:0000313" key="7">
    <source>
        <dbReference type="EMBL" id="EGR28337.1"/>
    </source>
</evidence>
<keyword evidence="3 7" id="KW-0808">Transferase</keyword>
<dbReference type="GO" id="GO:0048015">
    <property type="term" value="P:phosphatidylinositol-mediated signaling"/>
    <property type="evidence" value="ECO:0007669"/>
    <property type="project" value="TreeGrafter"/>
</dbReference>
<keyword evidence="5" id="KW-0812">Transmembrane</keyword>
<dbReference type="PROSITE" id="PS00916">
    <property type="entry name" value="PI3_4_KINASE_2"/>
    <property type="match status" value="1"/>
</dbReference>
<dbReference type="GO" id="GO:0016779">
    <property type="term" value="F:nucleotidyltransferase activity"/>
    <property type="evidence" value="ECO:0007669"/>
    <property type="project" value="UniProtKB-KW"/>
</dbReference>
<dbReference type="PANTHER" id="PTHR10048">
    <property type="entry name" value="PHOSPHATIDYLINOSITOL KINASE"/>
    <property type="match status" value="1"/>
</dbReference>
<dbReference type="InterPro" id="IPR015433">
    <property type="entry name" value="PI3/4_kinase"/>
</dbReference>
<evidence type="ECO:0000256" key="2">
    <source>
        <dbReference type="ARBA" id="ARBA00012169"/>
    </source>
</evidence>
<dbReference type="PROSITE" id="PS00915">
    <property type="entry name" value="PI3_4_KINASE_1"/>
    <property type="match status" value="1"/>
</dbReference>
<dbReference type="Proteomes" id="UP000008983">
    <property type="component" value="Unassembled WGS sequence"/>
</dbReference>
<dbReference type="Pfam" id="PF00454">
    <property type="entry name" value="PI3_PI4_kinase"/>
    <property type="match status" value="1"/>
</dbReference>
<dbReference type="OMA" id="DKNYWLR"/>
<accession>G0R2G9</accession>
<evidence type="ECO:0000313" key="8">
    <source>
        <dbReference type="Proteomes" id="UP000008983"/>
    </source>
</evidence>
<dbReference type="InParanoid" id="G0R2G9"/>
<dbReference type="FunFam" id="1.10.1070.11:FF:000016">
    <property type="entry name" value="PIK1p Phosphatidylinositol 4-kinase"/>
    <property type="match status" value="1"/>
</dbReference>
<evidence type="ECO:0000256" key="3">
    <source>
        <dbReference type="ARBA" id="ARBA00022679"/>
    </source>
</evidence>
<dbReference type="GO" id="GO:0005737">
    <property type="term" value="C:cytoplasm"/>
    <property type="evidence" value="ECO:0007669"/>
    <property type="project" value="TreeGrafter"/>
</dbReference>
<keyword evidence="5" id="KW-1133">Transmembrane helix</keyword>
<dbReference type="RefSeq" id="XP_004027682.1">
    <property type="nucleotide sequence ID" value="XM_004027633.1"/>
</dbReference>
<dbReference type="OrthoDB" id="10264149at2759"/>
<comment type="catalytic activity">
    <reaction evidence="1">
        <text>a 1,2-diacyl-sn-glycero-3-phospho-(1D-myo-inositol) + ATP = a 1,2-diacyl-sn-glycero-3-phospho-(1D-myo-inositol 4-phosphate) + ADP + H(+)</text>
        <dbReference type="Rhea" id="RHEA:19877"/>
        <dbReference type="ChEBI" id="CHEBI:15378"/>
        <dbReference type="ChEBI" id="CHEBI:30616"/>
        <dbReference type="ChEBI" id="CHEBI:57880"/>
        <dbReference type="ChEBI" id="CHEBI:58178"/>
        <dbReference type="ChEBI" id="CHEBI:456216"/>
        <dbReference type="EC" id="2.7.1.67"/>
    </reaction>
</comment>
<feature type="transmembrane region" description="Helical" evidence="5">
    <location>
        <begin position="200"/>
        <end position="217"/>
    </location>
</feature>
<feature type="domain" description="PI3K/PI4K catalytic" evidence="6">
    <location>
        <begin position="575"/>
        <end position="838"/>
    </location>
</feature>
<dbReference type="InterPro" id="IPR011009">
    <property type="entry name" value="Kinase-like_dom_sf"/>
</dbReference>
<dbReference type="eggNOG" id="KOG0903">
    <property type="taxonomic scope" value="Eukaryota"/>
</dbReference>
<dbReference type="GO" id="GO:0016020">
    <property type="term" value="C:membrane"/>
    <property type="evidence" value="ECO:0007669"/>
    <property type="project" value="TreeGrafter"/>
</dbReference>
<keyword evidence="7" id="KW-0548">Nucleotidyltransferase</keyword>
<dbReference type="Gene3D" id="3.30.1010.10">
    <property type="entry name" value="Phosphatidylinositol 3-kinase Catalytic Subunit, Chain A, domain 4"/>
    <property type="match status" value="1"/>
</dbReference>
<keyword evidence="8" id="KW-1185">Reference proteome</keyword>
<dbReference type="InterPro" id="IPR018936">
    <property type="entry name" value="PI3/4_kinase_CS"/>
</dbReference>
<dbReference type="CDD" id="cd05168">
    <property type="entry name" value="PI4Kc_III_beta"/>
    <property type="match status" value="1"/>
</dbReference>
<proteinExistence type="predicted"/>
<dbReference type="EC" id="2.7.1.67" evidence="2"/>
<name>G0R2G9_ICHMU</name>
<dbReference type="GO" id="GO:0004430">
    <property type="term" value="F:1-phosphatidylinositol 4-kinase activity"/>
    <property type="evidence" value="ECO:0007669"/>
    <property type="project" value="UniProtKB-EC"/>
</dbReference>
<dbReference type="PANTHER" id="PTHR10048:SF22">
    <property type="entry name" value="PHOSPHATIDYLINOSITOL 4-KINASE BETA"/>
    <property type="match status" value="1"/>
</dbReference>
<keyword evidence="5" id="KW-0472">Membrane</keyword>
<dbReference type="PROSITE" id="PS50290">
    <property type="entry name" value="PI3_4_KINASE_3"/>
    <property type="match status" value="1"/>
</dbReference>
<evidence type="ECO:0000259" key="6">
    <source>
        <dbReference type="PROSITE" id="PS50290"/>
    </source>
</evidence>
<dbReference type="InterPro" id="IPR000403">
    <property type="entry name" value="PI3/4_kinase_cat_dom"/>
</dbReference>
<evidence type="ECO:0000256" key="4">
    <source>
        <dbReference type="ARBA" id="ARBA00022777"/>
    </source>
</evidence>
<organism evidence="7 8">
    <name type="scientific">Ichthyophthirius multifiliis</name>
    <name type="common">White spot disease agent</name>
    <name type="synonym">Ich</name>
    <dbReference type="NCBI Taxonomy" id="5932"/>
    <lineage>
        <taxon>Eukaryota</taxon>
        <taxon>Sar</taxon>
        <taxon>Alveolata</taxon>
        <taxon>Ciliophora</taxon>
        <taxon>Intramacronucleata</taxon>
        <taxon>Oligohymenophorea</taxon>
        <taxon>Hymenostomatida</taxon>
        <taxon>Ophryoglenina</taxon>
        <taxon>Ichthyophthirius</taxon>
    </lineage>
</organism>
<dbReference type="SUPFAM" id="SSF56112">
    <property type="entry name" value="Protein kinase-like (PK-like)"/>
    <property type="match status" value="1"/>
</dbReference>
<dbReference type="EMBL" id="GL984260">
    <property type="protein sequence ID" value="EGR28337.1"/>
    <property type="molecule type" value="Genomic_DNA"/>
</dbReference>
<sequence>MVFVIQNKQQLKQKQKQKTNYLYFQQNYIFYKIKEKKSKKQQLNVQFRNELKECNFIDNEYIFKIDGPFGEHIKYLDTPNKNIKQKQKSLISMFQSGFFTTDMLIEYLYTQIKDQEIHQYLVNKLYTIKLFDLEFYIAEIVQKKYIYIKRKFKEIKKSYLAICKSSELLEKFLVDCSQMSLSLYLKVQMNKQNLYQKIKLYKYIFIYIFMYFIYIYLKITWILQSSQYNTILNLFINNLIKISLYLKRFPETERKQILKEHIEKINNYLHQNRCKYKGISYFQGIVIPFSKNKDQYYNSNTLIRVLDESFTVFNTKKRAPYKIVIETVDMQEIKENIDFFIQLIKNQQKNSQSLQFEQEFQNLNLVKEEVEKDQDKYKGFAKWAEIIQKEEINKQQKFDITKFFQQKKNNNIEQFTIDKLHKMVKQQQEGKDANYNPNKFQKTFKNQQINQFSLQEYKKQENMQKYQRNLSVFNKCFKQKNEIIEKRHSFCFNQTKEKQQKNTKKYRKNPEDLKIYDVIEFFDFLKSNYQDKILQITNIYNYLHYDIIVQNFYQQNPQKNILEIQFPRKFGPWEDIWDDKYKELKQKSPFKFMKSYKLRPLIVKGGDDLRQELIAMQLISKFKQIFDEARIPLYLRPYEIIVVSESSGFIEFLPNTLSIDAIKKNVPNFKNLYEFFLKTFKENFEEAQKKFIESLAGYSIICYLLQIKDRHNGNILIDNQGHIIHIDFGFILSTSPGNVKFETAHFKLINEYVQLMHGRDSEQFGYYKTLMVRGFMELKKHTKSFVNIIQIMMEQSNLQCFSEFDIVQFKERFGEKFTDKEFIEYVDRLIDFSCNRWSTNQYDKFQLLTNGICI</sequence>
<keyword evidence="4" id="KW-0418">Kinase</keyword>
<gene>
    <name evidence="7" type="ORF">IMG5_177970</name>
</gene>
<dbReference type="SMART" id="SM00146">
    <property type="entry name" value="PI3Kc"/>
    <property type="match status" value="1"/>
</dbReference>
<evidence type="ECO:0000256" key="1">
    <source>
        <dbReference type="ARBA" id="ARBA00001686"/>
    </source>
</evidence>